<name>A0A2A5T646_9GAMM</name>
<evidence type="ECO:0000259" key="1">
    <source>
        <dbReference type="Pfam" id="PF13612"/>
    </source>
</evidence>
<dbReference type="InterPro" id="IPR025668">
    <property type="entry name" value="Tnp_DDE_dom"/>
</dbReference>
<comment type="caution">
    <text evidence="2">The sequence shown here is derived from an EMBL/GenBank/DDBJ whole genome shotgun (WGS) entry which is preliminary data.</text>
</comment>
<evidence type="ECO:0000313" key="3">
    <source>
        <dbReference type="Proteomes" id="UP000219020"/>
    </source>
</evidence>
<dbReference type="EMBL" id="NBYY01000009">
    <property type="protein sequence ID" value="PCS23622.1"/>
    <property type="molecule type" value="Genomic_DNA"/>
</dbReference>
<evidence type="ECO:0000313" key="2">
    <source>
        <dbReference type="EMBL" id="PCS23622.1"/>
    </source>
</evidence>
<proteinExistence type="predicted"/>
<dbReference type="AlphaFoldDB" id="A0A2A5T646"/>
<dbReference type="Proteomes" id="UP000219020">
    <property type="component" value="Unassembled WGS sequence"/>
</dbReference>
<accession>A0A2A5T646</accession>
<dbReference type="Pfam" id="PF13612">
    <property type="entry name" value="DDE_Tnp_1_3"/>
    <property type="match status" value="1"/>
</dbReference>
<feature type="domain" description="Transposase DDE" evidence="1">
    <location>
        <begin position="1"/>
        <end position="28"/>
    </location>
</feature>
<gene>
    <name evidence="2" type="ORF">BTN49_0591</name>
</gene>
<protein>
    <recommendedName>
        <fullName evidence="1">Transposase DDE domain-containing protein</fullName>
    </recommendedName>
</protein>
<sequence>MLRKRFIIETVFDQLKNISQIEHSRHHSCISFMVNLLAGLIAYSF</sequence>
<organism evidence="2 3">
    <name type="scientific">Candidatus Enterovibrio escicola</name>
    <dbReference type="NCBI Taxonomy" id="1927127"/>
    <lineage>
        <taxon>Bacteria</taxon>
        <taxon>Pseudomonadati</taxon>
        <taxon>Pseudomonadota</taxon>
        <taxon>Gammaproteobacteria</taxon>
        <taxon>Vibrionales</taxon>
        <taxon>Vibrionaceae</taxon>
        <taxon>Enterovibrio</taxon>
    </lineage>
</organism>
<reference evidence="3" key="1">
    <citation type="submission" date="2017-04" db="EMBL/GenBank/DDBJ databases">
        <title>Genome evolution of the luminous symbionts of deep sea anglerfish.</title>
        <authorList>
            <person name="Hendry T.A."/>
        </authorList>
    </citation>
    <scope>NUCLEOTIDE SEQUENCE [LARGE SCALE GENOMIC DNA]</scope>
</reference>
<keyword evidence="3" id="KW-1185">Reference proteome</keyword>